<dbReference type="Proteomes" id="UP000708298">
    <property type="component" value="Unassembled WGS sequence"/>
</dbReference>
<dbReference type="CDD" id="cd00739">
    <property type="entry name" value="DHPS"/>
    <property type="match status" value="1"/>
</dbReference>
<dbReference type="PANTHER" id="PTHR20941:SF1">
    <property type="entry name" value="FOLIC ACID SYNTHESIS PROTEIN FOL1"/>
    <property type="match status" value="1"/>
</dbReference>
<evidence type="ECO:0000256" key="6">
    <source>
        <dbReference type="ARBA" id="ARBA00022723"/>
    </source>
</evidence>
<dbReference type="Gene3D" id="3.20.20.20">
    <property type="entry name" value="Dihydropteroate synthase-like"/>
    <property type="match status" value="1"/>
</dbReference>
<comment type="cofactor">
    <cofactor evidence="2 9">
        <name>Mg(2+)</name>
        <dbReference type="ChEBI" id="CHEBI:18420"/>
    </cofactor>
</comment>
<name>A0A964E052_9PROT</name>
<keyword evidence="7 9" id="KW-0460">Magnesium</keyword>
<proteinExistence type="inferred from homology"/>
<dbReference type="GO" id="GO:0005829">
    <property type="term" value="C:cytosol"/>
    <property type="evidence" value="ECO:0007669"/>
    <property type="project" value="TreeGrafter"/>
</dbReference>
<evidence type="ECO:0000256" key="9">
    <source>
        <dbReference type="RuleBase" id="RU361205"/>
    </source>
</evidence>
<dbReference type="PROSITE" id="PS00792">
    <property type="entry name" value="DHPS_1"/>
    <property type="match status" value="1"/>
</dbReference>
<dbReference type="InterPro" id="IPR045031">
    <property type="entry name" value="DHP_synth-like"/>
</dbReference>
<evidence type="ECO:0000256" key="8">
    <source>
        <dbReference type="ARBA" id="ARBA00022909"/>
    </source>
</evidence>
<evidence type="ECO:0000313" key="12">
    <source>
        <dbReference type="Proteomes" id="UP000708298"/>
    </source>
</evidence>
<dbReference type="InterPro" id="IPR006390">
    <property type="entry name" value="DHP_synth_dom"/>
</dbReference>
<dbReference type="AlphaFoldDB" id="A0A964E052"/>
<dbReference type="PROSITE" id="PS50972">
    <property type="entry name" value="PTERIN_BINDING"/>
    <property type="match status" value="1"/>
</dbReference>
<protein>
    <recommendedName>
        <fullName evidence="4 9">Dihydropteroate synthase</fullName>
        <shortName evidence="9">DHPS</shortName>
        <ecNumber evidence="4 9">2.5.1.15</ecNumber>
    </recommendedName>
    <alternativeName>
        <fullName evidence="9">Dihydropteroate pyrophosphorylase</fullName>
    </alternativeName>
</protein>
<dbReference type="PROSITE" id="PS00793">
    <property type="entry name" value="DHPS_2"/>
    <property type="match status" value="1"/>
</dbReference>
<evidence type="ECO:0000313" key="11">
    <source>
        <dbReference type="EMBL" id="MCB8876348.1"/>
    </source>
</evidence>
<dbReference type="GO" id="GO:0046654">
    <property type="term" value="P:tetrahydrofolate biosynthetic process"/>
    <property type="evidence" value="ECO:0007669"/>
    <property type="project" value="TreeGrafter"/>
</dbReference>
<keyword evidence="12" id="KW-1185">Reference proteome</keyword>
<dbReference type="PANTHER" id="PTHR20941">
    <property type="entry name" value="FOLATE SYNTHESIS PROTEINS"/>
    <property type="match status" value="1"/>
</dbReference>
<dbReference type="GO" id="GO:0004156">
    <property type="term" value="F:dihydropteroate synthase activity"/>
    <property type="evidence" value="ECO:0007669"/>
    <property type="project" value="UniProtKB-EC"/>
</dbReference>
<comment type="similarity">
    <text evidence="9">Belongs to the DHPS family.</text>
</comment>
<dbReference type="EMBL" id="JAESVB010000006">
    <property type="protein sequence ID" value="MCB8876348.1"/>
    <property type="molecule type" value="Genomic_DNA"/>
</dbReference>
<dbReference type="InterPro" id="IPR011005">
    <property type="entry name" value="Dihydropteroate_synth-like_sf"/>
</dbReference>
<dbReference type="InterPro" id="IPR000489">
    <property type="entry name" value="Pterin-binding_dom"/>
</dbReference>
<evidence type="ECO:0000256" key="2">
    <source>
        <dbReference type="ARBA" id="ARBA00001946"/>
    </source>
</evidence>
<evidence type="ECO:0000256" key="7">
    <source>
        <dbReference type="ARBA" id="ARBA00022842"/>
    </source>
</evidence>
<evidence type="ECO:0000256" key="1">
    <source>
        <dbReference type="ARBA" id="ARBA00000012"/>
    </source>
</evidence>
<evidence type="ECO:0000256" key="3">
    <source>
        <dbReference type="ARBA" id="ARBA00004763"/>
    </source>
</evidence>
<dbReference type="RefSeq" id="WP_227322008.1">
    <property type="nucleotide sequence ID" value="NZ_JAESVB010000006.1"/>
</dbReference>
<keyword evidence="5 9" id="KW-0808">Transferase</keyword>
<comment type="function">
    <text evidence="9">Catalyzes the condensation of para-aminobenzoate (pABA) with 6-hydroxymethyl-7,8-dihydropterin diphosphate (DHPt-PP) to form 7,8-dihydropteroate (H2Pte), the immediate precursor of folate derivatives.</text>
</comment>
<sequence length="277" mass="28964">MEQHPIRHWAGLSLDRPLVMGILNVTPDSFSDGGRHFHDDAAMAAGLAMLEAGADILDIGGESTRPGALVVDPAEEARRIVPVIRALAERGAVISVDTRNAGTMAAALDAGARIVNDVTALTHDPDSLSLVVARQAPTVLMHMRGTPETMNGLNRYGDIGQDVAAELGAQIAAAIEAGLPAQAIVTDPGFGFAKVAEQNIDLMRNLAPLRGLGFPMLIGLSRKGFIGQLSGEPVAIKRLGGSLAAALFALTQGAAILRVHDVPETVQAVRVWRGFAN</sequence>
<keyword evidence="8 9" id="KW-0289">Folate biosynthesis</keyword>
<dbReference type="EC" id="2.5.1.15" evidence="4 9"/>
<comment type="pathway">
    <text evidence="3 9">Cofactor biosynthesis; tetrahydrofolate biosynthesis; 7,8-dihydrofolate from 2-amino-4-hydroxy-6-hydroxymethyl-7,8-dihydropteridine diphosphate and 4-aminobenzoate: step 1/2.</text>
</comment>
<keyword evidence="6 9" id="KW-0479">Metal-binding</keyword>
<evidence type="ECO:0000256" key="5">
    <source>
        <dbReference type="ARBA" id="ARBA00022679"/>
    </source>
</evidence>
<dbReference type="NCBIfam" id="TIGR01496">
    <property type="entry name" value="DHPS"/>
    <property type="match status" value="1"/>
</dbReference>
<evidence type="ECO:0000259" key="10">
    <source>
        <dbReference type="PROSITE" id="PS50972"/>
    </source>
</evidence>
<organism evidence="11 12">
    <name type="scientific">Acidisoma silvae</name>
    <dbReference type="NCBI Taxonomy" id="2802396"/>
    <lineage>
        <taxon>Bacteria</taxon>
        <taxon>Pseudomonadati</taxon>
        <taxon>Pseudomonadota</taxon>
        <taxon>Alphaproteobacteria</taxon>
        <taxon>Acetobacterales</taxon>
        <taxon>Acidocellaceae</taxon>
        <taxon>Acidisoma</taxon>
    </lineage>
</organism>
<dbReference type="GO" id="GO:0046872">
    <property type="term" value="F:metal ion binding"/>
    <property type="evidence" value="ECO:0007669"/>
    <property type="project" value="UniProtKB-KW"/>
</dbReference>
<evidence type="ECO:0000256" key="4">
    <source>
        <dbReference type="ARBA" id="ARBA00012458"/>
    </source>
</evidence>
<accession>A0A964E052</accession>
<comment type="caution">
    <text evidence="11">The sequence shown here is derived from an EMBL/GenBank/DDBJ whole genome shotgun (WGS) entry which is preliminary data.</text>
</comment>
<dbReference type="Pfam" id="PF00809">
    <property type="entry name" value="Pterin_bind"/>
    <property type="match status" value="1"/>
</dbReference>
<feature type="domain" description="Pterin-binding" evidence="10">
    <location>
        <begin position="17"/>
        <end position="270"/>
    </location>
</feature>
<comment type="catalytic activity">
    <reaction evidence="1">
        <text>(7,8-dihydropterin-6-yl)methyl diphosphate + 4-aminobenzoate = 7,8-dihydropteroate + diphosphate</text>
        <dbReference type="Rhea" id="RHEA:19949"/>
        <dbReference type="ChEBI" id="CHEBI:17836"/>
        <dbReference type="ChEBI" id="CHEBI:17839"/>
        <dbReference type="ChEBI" id="CHEBI:33019"/>
        <dbReference type="ChEBI" id="CHEBI:72950"/>
        <dbReference type="EC" id="2.5.1.15"/>
    </reaction>
</comment>
<dbReference type="SUPFAM" id="SSF51717">
    <property type="entry name" value="Dihydropteroate synthetase-like"/>
    <property type="match status" value="1"/>
</dbReference>
<gene>
    <name evidence="11" type="primary">folP</name>
    <name evidence="11" type="ORF">ASILVAE211_14235</name>
</gene>
<dbReference type="GO" id="GO:0046656">
    <property type="term" value="P:folic acid biosynthetic process"/>
    <property type="evidence" value="ECO:0007669"/>
    <property type="project" value="UniProtKB-KW"/>
</dbReference>
<reference evidence="11" key="2">
    <citation type="submission" date="2021-01" db="EMBL/GenBank/DDBJ databases">
        <authorList>
            <person name="Mieszkin S."/>
            <person name="Pouder E."/>
            <person name="Alain K."/>
        </authorList>
    </citation>
    <scope>NUCLEOTIDE SEQUENCE</scope>
    <source>
        <strain evidence="11">HW T2.11</strain>
    </source>
</reference>
<reference evidence="11" key="1">
    <citation type="journal article" date="2021" name="Microorganisms">
        <title>Acidisoma silvae sp. nov. and Acidisomacellulosilytica sp. nov., Two Acidophilic Bacteria Isolated from Decaying Wood, Hydrolyzing Cellulose and Producing Poly-3-hydroxybutyrate.</title>
        <authorList>
            <person name="Mieszkin S."/>
            <person name="Pouder E."/>
            <person name="Uroz S."/>
            <person name="Simon-Colin C."/>
            <person name="Alain K."/>
        </authorList>
    </citation>
    <scope>NUCLEOTIDE SEQUENCE</scope>
    <source>
        <strain evidence="11">HW T2.11</strain>
    </source>
</reference>